<gene>
    <name evidence="1" type="ORF">AVEN_53709_1</name>
</gene>
<protein>
    <submittedName>
        <fullName evidence="1">Uncharacterized protein</fullName>
    </submittedName>
</protein>
<name>A0A4Y2SYY0_ARAVE</name>
<comment type="caution">
    <text evidence="1">The sequence shown here is derived from an EMBL/GenBank/DDBJ whole genome shotgun (WGS) entry which is preliminary data.</text>
</comment>
<accession>A0A4Y2SYY0</accession>
<sequence length="163" mass="18892">MMVNSVTLITGAMFYFQTSIEQNLLLTRCRAHSLFSRPVGRYSSAHMTLIFIDAVVPARLILVRNRNCETDASDEYNDNQYHIKVLIFLFKKQYVHYVRKQLCKIFSGVPGKEIDNNLVTRAICDCRRVVAHPRHLVVTNINVVFSITNSASLSWSRRRLERE</sequence>
<proteinExistence type="predicted"/>
<dbReference type="Proteomes" id="UP000499080">
    <property type="component" value="Unassembled WGS sequence"/>
</dbReference>
<evidence type="ECO:0000313" key="2">
    <source>
        <dbReference type="Proteomes" id="UP000499080"/>
    </source>
</evidence>
<keyword evidence="2" id="KW-1185">Reference proteome</keyword>
<organism evidence="1 2">
    <name type="scientific">Araneus ventricosus</name>
    <name type="common">Orbweaver spider</name>
    <name type="synonym">Epeira ventricosa</name>
    <dbReference type="NCBI Taxonomy" id="182803"/>
    <lineage>
        <taxon>Eukaryota</taxon>
        <taxon>Metazoa</taxon>
        <taxon>Ecdysozoa</taxon>
        <taxon>Arthropoda</taxon>
        <taxon>Chelicerata</taxon>
        <taxon>Arachnida</taxon>
        <taxon>Araneae</taxon>
        <taxon>Araneomorphae</taxon>
        <taxon>Entelegynae</taxon>
        <taxon>Araneoidea</taxon>
        <taxon>Araneidae</taxon>
        <taxon>Araneus</taxon>
    </lineage>
</organism>
<dbReference type="AlphaFoldDB" id="A0A4Y2SYY0"/>
<dbReference type="EMBL" id="BGPR01024214">
    <property type="protein sequence ID" value="GBN92095.1"/>
    <property type="molecule type" value="Genomic_DNA"/>
</dbReference>
<evidence type="ECO:0000313" key="1">
    <source>
        <dbReference type="EMBL" id="GBN92095.1"/>
    </source>
</evidence>
<reference evidence="1 2" key="1">
    <citation type="journal article" date="2019" name="Sci. Rep.">
        <title>Orb-weaving spider Araneus ventricosus genome elucidates the spidroin gene catalogue.</title>
        <authorList>
            <person name="Kono N."/>
            <person name="Nakamura H."/>
            <person name="Ohtoshi R."/>
            <person name="Moran D.A.P."/>
            <person name="Shinohara A."/>
            <person name="Yoshida Y."/>
            <person name="Fujiwara M."/>
            <person name="Mori M."/>
            <person name="Tomita M."/>
            <person name="Arakawa K."/>
        </authorList>
    </citation>
    <scope>NUCLEOTIDE SEQUENCE [LARGE SCALE GENOMIC DNA]</scope>
</reference>